<evidence type="ECO:0000313" key="2">
    <source>
        <dbReference type="EMBL" id="AFU62028.1"/>
    </source>
</evidence>
<dbReference type="RefSeq" id="YP_006906226.1">
    <property type="nucleotide sequence ID" value="NC_018836.1"/>
</dbReference>
<sequence>MAHSARDRLSEMMERHGNDGRLLIFHDEDDPCGTTAEGADLPPLARLEPTHPELSARVKVENARSRGELL</sequence>
<dbReference type="EMBL" id="JX182369">
    <property type="protein sequence ID" value="AFU62028.1"/>
    <property type="molecule type" value="Genomic_DNA"/>
</dbReference>
<gene>
    <name evidence="2" type="ORF">phiHau3_51</name>
</gene>
<feature type="region of interest" description="Disordered" evidence="1">
    <location>
        <begin position="20"/>
        <end position="70"/>
    </location>
</feature>
<dbReference type="GeneID" id="13826692"/>
<reference evidence="3" key="1">
    <citation type="submission" date="2012-06" db="EMBL/GenBank/DDBJ databases">
        <authorList>
            <person name="Smith M.C.M."/>
            <person name="Hendrix R."/>
            <person name="Hatfull G.F."/>
            <person name="Buttner M.J."/>
            <person name="Bibb M.J."/>
        </authorList>
    </citation>
    <scope>NUCLEOTIDE SEQUENCE [LARGE SCALE GENOMIC DNA]</scope>
</reference>
<evidence type="ECO:0000256" key="1">
    <source>
        <dbReference type="SAM" id="MobiDB-lite"/>
    </source>
</evidence>
<accession>K4HYN0</accession>
<organism evidence="2 3">
    <name type="scientific">Streptomyces phage phiHau3</name>
    <dbReference type="NCBI Taxonomy" id="1204524"/>
    <lineage>
        <taxon>Viruses</taxon>
        <taxon>Duplodnaviria</taxon>
        <taxon>Heunggongvirae</taxon>
        <taxon>Uroviricota</taxon>
        <taxon>Caudoviricetes</taxon>
        <taxon>Arquatrovirinae</taxon>
        <taxon>Hautrevirus</taxon>
        <taxon>Hautrevirus hau3</taxon>
    </lineage>
</organism>
<keyword evidence="3" id="KW-1185">Reference proteome</keyword>
<dbReference type="Proteomes" id="UP000008042">
    <property type="component" value="Segment"/>
</dbReference>
<proteinExistence type="predicted"/>
<protein>
    <submittedName>
        <fullName evidence="2">Uncharacterized protein</fullName>
    </submittedName>
</protein>
<dbReference type="KEGG" id="vg:13826692"/>
<name>K4HYN0_9CAUD</name>
<evidence type="ECO:0000313" key="3">
    <source>
        <dbReference type="Proteomes" id="UP000008042"/>
    </source>
</evidence>
<feature type="compositionally biased region" description="Basic and acidic residues" evidence="1">
    <location>
        <begin position="48"/>
        <end position="70"/>
    </location>
</feature>